<accession>A0ABP0UUZ7</accession>
<dbReference type="Proteomes" id="UP001497512">
    <property type="component" value="Chromosome 7"/>
</dbReference>
<protein>
    <submittedName>
        <fullName evidence="1">Uncharacterized protein</fullName>
    </submittedName>
</protein>
<reference evidence="1" key="1">
    <citation type="submission" date="2024-02" db="EMBL/GenBank/DDBJ databases">
        <authorList>
            <consortium name="ELIXIR-Norway"/>
            <consortium name="Elixir Norway"/>
        </authorList>
    </citation>
    <scope>NUCLEOTIDE SEQUENCE</scope>
</reference>
<dbReference type="EMBL" id="OZ019899">
    <property type="protein sequence ID" value="CAK9231214.1"/>
    <property type="molecule type" value="Genomic_DNA"/>
</dbReference>
<sequence>MEHSEQQKREEMMMLLLTKPVEEDPDRRRQTTTNDRTAALFCRLCSIIGKETEAVGTGAFDGRERRLRRFPY</sequence>
<gene>
    <name evidence="1" type="ORF">CSSPTR1EN2_LOCUS20393</name>
</gene>
<keyword evidence="2" id="KW-1185">Reference proteome</keyword>
<evidence type="ECO:0000313" key="2">
    <source>
        <dbReference type="Proteomes" id="UP001497512"/>
    </source>
</evidence>
<evidence type="ECO:0000313" key="1">
    <source>
        <dbReference type="EMBL" id="CAK9231214.1"/>
    </source>
</evidence>
<organism evidence="1 2">
    <name type="scientific">Sphagnum troendelagicum</name>
    <dbReference type="NCBI Taxonomy" id="128251"/>
    <lineage>
        <taxon>Eukaryota</taxon>
        <taxon>Viridiplantae</taxon>
        <taxon>Streptophyta</taxon>
        <taxon>Embryophyta</taxon>
        <taxon>Bryophyta</taxon>
        <taxon>Sphagnophytina</taxon>
        <taxon>Sphagnopsida</taxon>
        <taxon>Sphagnales</taxon>
        <taxon>Sphagnaceae</taxon>
        <taxon>Sphagnum</taxon>
    </lineage>
</organism>
<name>A0ABP0UUZ7_9BRYO</name>
<proteinExistence type="predicted"/>